<name>A0A9X1MLB8_9BACT</name>
<evidence type="ECO:0000313" key="4">
    <source>
        <dbReference type="Proteomes" id="UP001139103"/>
    </source>
</evidence>
<accession>A0A9X1MLB8</accession>
<feature type="compositionally biased region" description="Polar residues" evidence="1">
    <location>
        <begin position="197"/>
        <end position="211"/>
    </location>
</feature>
<reference evidence="3" key="1">
    <citation type="submission" date="2021-11" db="EMBL/GenBank/DDBJ databases">
        <title>Genome sequence.</title>
        <authorList>
            <person name="Sun Q."/>
        </authorList>
    </citation>
    <scope>NUCLEOTIDE SEQUENCE</scope>
    <source>
        <strain evidence="3">JC732</strain>
    </source>
</reference>
<dbReference type="AlphaFoldDB" id="A0A9X1MLB8"/>
<protein>
    <submittedName>
        <fullName evidence="3">Esterase-like activity of phytase family protein</fullName>
    </submittedName>
</protein>
<feature type="region of interest" description="Disordered" evidence="1">
    <location>
        <begin position="192"/>
        <end position="211"/>
    </location>
</feature>
<evidence type="ECO:0000259" key="2">
    <source>
        <dbReference type="Pfam" id="PF13449"/>
    </source>
</evidence>
<dbReference type="PROSITE" id="PS51257">
    <property type="entry name" value="PROKAR_LIPOPROTEIN"/>
    <property type="match status" value="1"/>
</dbReference>
<dbReference type="Pfam" id="PF13449">
    <property type="entry name" value="Phytase-like"/>
    <property type="match status" value="1"/>
</dbReference>
<organism evidence="3 4">
    <name type="scientific">Blastopirellula sediminis</name>
    <dbReference type="NCBI Taxonomy" id="2894196"/>
    <lineage>
        <taxon>Bacteria</taxon>
        <taxon>Pseudomonadati</taxon>
        <taxon>Planctomycetota</taxon>
        <taxon>Planctomycetia</taxon>
        <taxon>Pirellulales</taxon>
        <taxon>Pirellulaceae</taxon>
        <taxon>Blastopirellula</taxon>
    </lineage>
</organism>
<gene>
    <name evidence="3" type="ORF">LOC68_07930</name>
</gene>
<comment type="caution">
    <text evidence="3">The sequence shown here is derived from an EMBL/GenBank/DDBJ whole genome shotgun (WGS) entry which is preliminary data.</text>
</comment>
<dbReference type="RefSeq" id="WP_230217482.1">
    <property type="nucleotide sequence ID" value="NZ_JAJKFT010000004.1"/>
</dbReference>
<keyword evidence="4" id="KW-1185">Reference proteome</keyword>
<dbReference type="EMBL" id="JAJKFT010000004">
    <property type="protein sequence ID" value="MCC9628320.1"/>
    <property type="molecule type" value="Genomic_DNA"/>
</dbReference>
<dbReference type="InterPro" id="IPR027372">
    <property type="entry name" value="Phytase-like_dom"/>
</dbReference>
<sequence>MKFGFGSLWPLSISLACLLFPVVTSGAEFPGVPVIEFIGEAQISGTATDLSGHAESLENGEPQNRFGGISALEYTGVGNRYIALPDRGPDDGATDYRCRYQVVEIVVRPGTTVPVKVELKETHMLCDGKGRPFVGASTAIECTEKCAGRFDPEGIRVLANGRKYLADEYGPLVIELDADDHETRRFTMPSHLCVSRPSASPQEENEGNSSGRVFNRGMEGLAISQDRQKLYGIMQSSLLQDGVRTPSGKIMGRYSRLIEIDVASGAIREFAYPMEDPSYGISEILECGPGQFLVLERDGKQGEEAKYRHLNWIDLSGATDIAQIDALPADALPAEIKPVRKRTYLDFNSPEFKLAGPNMPEKIEGITYGPKLPDGRQTIVCAIDNDFEGNAPSKFWVFAINTAQFAAR</sequence>
<proteinExistence type="predicted"/>
<dbReference type="PANTHER" id="PTHR37957:SF1">
    <property type="entry name" value="PHYTASE-LIKE DOMAIN-CONTAINING PROTEIN"/>
    <property type="match status" value="1"/>
</dbReference>
<evidence type="ECO:0000256" key="1">
    <source>
        <dbReference type="SAM" id="MobiDB-lite"/>
    </source>
</evidence>
<evidence type="ECO:0000313" key="3">
    <source>
        <dbReference type="EMBL" id="MCC9628320.1"/>
    </source>
</evidence>
<feature type="domain" description="Phytase-like" evidence="2">
    <location>
        <begin position="65"/>
        <end position="387"/>
    </location>
</feature>
<dbReference type="PANTHER" id="PTHR37957">
    <property type="entry name" value="BLR7070 PROTEIN"/>
    <property type="match status" value="1"/>
</dbReference>
<dbReference type="Proteomes" id="UP001139103">
    <property type="component" value="Unassembled WGS sequence"/>
</dbReference>